<dbReference type="GO" id="GO:0004565">
    <property type="term" value="F:beta-galactosidase activity"/>
    <property type="evidence" value="ECO:0007669"/>
    <property type="project" value="InterPro"/>
</dbReference>
<dbReference type="Pfam" id="PF21467">
    <property type="entry name" value="BetaGal_gal-bd"/>
    <property type="match status" value="1"/>
</dbReference>
<feature type="active site" description="Nucleophile" evidence="4">
    <location>
        <position position="256"/>
    </location>
</feature>
<dbReference type="InterPro" id="IPR001944">
    <property type="entry name" value="Glycoside_Hdrlase_35"/>
</dbReference>
<dbReference type="InterPro" id="IPR031330">
    <property type="entry name" value="Gly_Hdrlase_35_cat"/>
</dbReference>
<dbReference type="Gene3D" id="3.20.20.80">
    <property type="entry name" value="Glycosidases"/>
    <property type="match status" value="1"/>
</dbReference>
<protein>
    <submittedName>
        <fullName evidence="10">Uncharacterized protein</fullName>
    </submittedName>
</protein>
<proteinExistence type="inferred from homology"/>
<keyword evidence="11" id="KW-1185">Reference proteome</keyword>
<dbReference type="PRINTS" id="PR00742">
    <property type="entry name" value="GLHYDRLASE35"/>
</dbReference>
<dbReference type="EMBL" id="NAJQ01002195">
    <property type="protein sequence ID" value="TKA47370.1"/>
    <property type="molecule type" value="Genomic_DNA"/>
</dbReference>
<dbReference type="SUPFAM" id="SSF49785">
    <property type="entry name" value="Galactose-binding domain-like"/>
    <property type="match status" value="1"/>
</dbReference>
<dbReference type="InterPro" id="IPR017853">
    <property type="entry name" value="GH"/>
</dbReference>
<dbReference type="InterPro" id="IPR048913">
    <property type="entry name" value="BetaGal_gal-bd"/>
</dbReference>
<organism evidence="10 11">
    <name type="scientific">Friedmanniomyces simplex</name>
    <dbReference type="NCBI Taxonomy" id="329884"/>
    <lineage>
        <taxon>Eukaryota</taxon>
        <taxon>Fungi</taxon>
        <taxon>Dikarya</taxon>
        <taxon>Ascomycota</taxon>
        <taxon>Pezizomycotina</taxon>
        <taxon>Dothideomycetes</taxon>
        <taxon>Dothideomycetidae</taxon>
        <taxon>Mycosphaerellales</taxon>
        <taxon>Teratosphaeriaceae</taxon>
        <taxon>Friedmanniomyces</taxon>
    </lineage>
</organism>
<evidence type="ECO:0000313" key="10">
    <source>
        <dbReference type="EMBL" id="TKA47370.1"/>
    </source>
</evidence>
<dbReference type="GO" id="GO:0005975">
    <property type="term" value="P:carbohydrate metabolic process"/>
    <property type="evidence" value="ECO:0007669"/>
    <property type="project" value="InterPro"/>
</dbReference>
<dbReference type="OrthoDB" id="1657402at2759"/>
<feature type="domain" description="Beta-galactosidase 1-like first all-beta" evidence="8">
    <location>
        <begin position="404"/>
        <end position="516"/>
    </location>
</feature>
<dbReference type="InterPro" id="IPR026283">
    <property type="entry name" value="B-gal_1-like"/>
</dbReference>
<evidence type="ECO:0000259" key="9">
    <source>
        <dbReference type="Pfam" id="PF21467"/>
    </source>
</evidence>
<evidence type="ECO:0000256" key="3">
    <source>
        <dbReference type="ARBA" id="ARBA00023295"/>
    </source>
</evidence>
<accession>A0A4U0VE98</accession>
<dbReference type="PIRSF" id="PIRSF006336">
    <property type="entry name" value="B-gal"/>
    <property type="match status" value="1"/>
</dbReference>
<dbReference type="AlphaFoldDB" id="A0A4U0VE98"/>
<dbReference type="InterPro" id="IPR048912">
    <property type="entry name" value="BetaGal1-like_ABD1"/>
</dbReference>
<feature type="domain" description="Beta-galactosidase galactose-binding" evidence="9">
    <location>
        <begin position="539"/>
        <end position="597"/>
    </location>
</feature>
<keyword evidence="6" id="KW-0732">Signal</keyword>
<evidence type="ECO:0000256" key="6">
    <source>
        <dbReference type="SAM" id="SignalP"/>
    </source>
</evidence>
<dbReference type="PANTHER" id="PTHR23421">
    <property type="entry name" value="BETA-GALACTOSIDASE RELATED"/>
    <property type="match status" value="1"/>
</dbReference>
<evidence type="ECO:0000256" key="4">
    <source>
        <dbReference type="PIRSR" id="PIRSR006336-1"/>
    </source>
</evidence>
<feature type="domain" description="Glycoside hydrolase 35 catalytic" evidence="7">
    <location>
        <begin position="32"/>
        <end position="360"/>
    </location>
</feature>
<sequence length="629" mass="68941">MFSAVHIYFALAALFATVPHVIAGSFTYNNESFLLNGEPYQIRGGQMDPQRIPRAYWSNRLALARGMGLNTVFSYPFWNKLEPRQGHFDFSGMNDMAEWYRQVHDAGLQAVIRPGPYIDGEHEWGGLPAWLSEVPGMAVRQNNQPFFDTAKSYIEALANELNGSFIPQDGPILMVQIENEYGFCGSDHTYTNALKDIYTAAFDTIFYTNDGGSQSALAAGAIPGVLSEIDGNPHVGFAGRNEYLNASNRGPNLDGEYYTTWLDTWGENSTHNHDTTNPAEVGGHVQLVSSIQSDIDFILANQSSFSLYMFHGGTNWGYQNGGDGGGGSPLMADTTSYDYGAPLDESGHITPLYLGLRQTIFSHLNETLPPIPKQNILVDVPSFTLTPSIAMFDALPAPVHMKYPVNMEALQQSYGFILYRTNMTTAVNGTLQPGDYPRDRVLVYVNGERAGVMDYSYGNSSVVTLSLKECDILDLLVENMGRICFGCPTIFDQRKGVVGNVTVGGIVLVDWEIYSLPLNDPPSSESKYGLVSTNTSSPPIFYTASFSLSSVGDTFFELPGWIKGIVWVNGINLGRYWIVGPQQSLYMPGCYLKTGANEVTVLALEVNGANTARGVSNRTWGNNPDPDAP</sequence>
<evidence type="ECO:0000256" key="1">
    <source>
        <dbReference type="ARBA" id="ARBA00009809"/>
    </source>
</evidence>
<dbReference type="SUPFAM" id="SSF51445">
    <property type="entry name" value="(Trans)glycosidases"/>
    <property type="match status" value="1"/>
</dbReference>
<dbReference type="InterPro" id="IPR008979">
    <property type="entry name" value="Galactose-bd-like_sf"/>
</dbReference>
<dbReference type="STRING" id="329884.A0A4U0VE98"/>
<feature type="signal peptide" evidence="6">
    <location>
        <begin position="1"/>
        <end position="23"/>
    </location>
</feature>
<dbReference type="Pfam" id="PF01301">
    <property type="entry name" value="Glyco_hydro_35"/>
    <property type="match status" value="1"/>
</dbReference>
<keyword evidence="3" id="KW-0326">Glycosidase</keyword>
<gene>
    <name evidence="10" type="ORF">B0A55_13729</name>
</gene>
<reference evidence="10 11" key="1">
    <citation type="submission" date="2017-03" db="EMBL/GenBank/DDBJ databases">
        <title>Genomes of endolithic fungi from Antarctica.</title>
        <authorList>
            <person name="Coleine C."/>
            <person name="Masonjones S."/>
            <person name="Stajich J.E."/>
        </authorList>
    </citation>
    <scope>NUCLEOTIDE SEQUENCE [LARGE SCALE GENOMIC DNA]</scope>
    <source>
        <strain evidence="10 11">CCFEE 5184</strain>
    </source>
</reference>
<dbReference type="Gene3D" id="2.60.120.260">
    <property type="entry name" value="Galactose-binding domain-like"/>
    <property type="match status" value="2"/>
</dbReference>
<evidence type="ECO:0000256" key="5">
    <source>
        <dbReference type="RuleBase" id="RU003679"/>
    </source>
</evidence>
<name>A0A4U0VE98_9PEZI</name>
<evidence type="ECO:0000259" key="8">
    <source>
        <dbReference type="Pfam" id="PF21317"/>
    </source>
</evidence>
<comment type="similarity">
    <text evidence="1 5">Belongs to the glycosyl hydrolase 35 family.</text>
</comment>
<dbReference type="FunFam" id="2.60.120.260:FF:000049">
    <property type="entry name" value="Beta-galactosidase"/>
    <property type="match status" value="1"/>
</dbReference>
<evidence type="ECO:0000259" key="7">
    <source>
        <dbReference type="Pfam" id="PF01301"/>
    </source>
</evidence>
<keyword evidence="2" id="KW-0378">Hydrolase</keyword>
<dbReference type="Pfam" id="PF21317">
    <property type="entry name" value="BetaGal_ABD_1"/>
    <property type="match status" value="1"/>
</dbReference>
<evidence type="ECO:0000256" key="2">
    <source>
        <dbReference type="ARBA" id="ARBA00022801"/>
    </source>
</evidence>
<feature type="active site" description="Proton donor" evidence="4">
    <location>
        <position position="180"/>
    </location>
</feature>
<comment type="caution">
    <text evidence="10">The sequence shown here is derived from an EMBL/GenBank/DDBJ whole genome shotgun (WGS) entry which is preliminary data.</text>
</comment>
<evidence type="ECO:0000313" key="11">
    <source>
        <dbReference type="Proteomes" id="UP000309340"/>
    </source>
</evidence>
<feature type="chain" id="PRO_5020928719" evidence="6">
    <location>
        <begin position="24"/>
        <end position="629"/>
    </location>
</feature>
<dbReference type="Proteomes" id="UP000309340">
    <property type="component" value="Unassembled WGS sequence"/>
</dbReference>